<reference evidence="3" key="1">
    <citation type="submission" date="2021-02" db="EMBL/GenBank/DDBJ databases">
        <title>Strain Y2R2, a novel species of the genus Halomonas.</title>
        <authorList>
            <person name="Huang H."/>
        </authorList>
    </citation>
    <scope>NUCLEOTIDE SEQUENCE</scope>
    <source>
        <strain evidence="3">Y2R2</strain>
    </source>
</reference>
<evidence type="ECO:0000313" key="4">
    <source>
        <dbReference type="Proteomes" id="UP000324285"/>
    </source>
</evidence>
<evidence type="ECO:0000256" key="1">
    <source>
        <dbReference type="ARBA" id="ARBA00023002"/>
    </source>
</evidence>
<dbReference type="PRINTS" id="PR00420">
    <property type="entry name" value="RNGMNOXGNASE"/>
</dbReference>
<dbReference type="InterPro" id="IPR006076">
    <property type="entry name" value="FAD-dep_OxRdtase"/>
</dbReference>
<proteinExistence type="predicted"/>
<dbReference type="Gene3D" id="3.50.50.60">
    <property type="entry name" value="FAD/NAD(P)-binding domain"/>
    <property type="match status" value="1"/>
</dbReference>
<evidence type="ECO:0000259" key="2">
    <source>
        <dbReference type="Pfam" id="PF01266"/>
    </source>
</evidence>
<dbReference type="Gene3D" id="3.30.9.10">
    <property type="entry name" value="D-Amino Acid Oxidase, subunit A, domain 2"/>
    <property type="match status" value="1"/>
</dbReference>
<dbReference type="PANTHER" id="PTHR13847">
    <property type="entry name" value="SARCOSINE DEHYDROGENASE-RELATED"/>
    <property type="match status" value="1"/>
</dbReference>
<name>A0A5C1NEA1_9GAMM</name>
<gene>
    <name evidence="3" type="ORF">E4T21_06365</name>
</gene>
<keyword evidence="4" id="KW-1185">Reference proteome</keyword>
<dbReference type="InterPro" id="IPR036188">
    <property type="entry name" value="FAD/NAD-bd_sf"/>
</dbReference>
<dbReference type="Proteomes" id="UP000324285">
    <property type="component" value="Chromosome"/>
</dbReference>
<organism evidence="3 4">
    <name type="scientific">Halomonas binhaiensis</name>
    <dbReference type="NCBI Taxonomy" id="2562282"/>
    <lineage>
        <taxon>Bacteria</taxon>
        <taxon>Pseudomonadati</taxon>
        <taxon>Pseudomonadota</taxon>
        <taxon>Gammaproteobacteria</taxon>
        <taxon>Oceanospirillales</taxon>
        <taxon>Halomonadaceae</taxon>
        <taxon>Halomonas</taxon>
    </lineage>
</organism>
<feature type="domain" description="FAD dependent oxidoreductase" evidence="2">
    <location>
        <begin position="46"/>
        <end position="401"/>
    </location>
</feature>
<dbReference type="EMBL" id="CP038437">
    <property type="protein sequence ID" value="QEM81200.1"/>
    <property type="molecule type" value="Genomic_DNA"/>
</dbReference>
<keyword evidence="1" id="KW-0560">Oxidoreductase</keyword>
<protein>
    <submittedName>
        <fullName evidence="3">FAD-binding oxidoreductase</fullName>
    </submittedName>
</protein>
<dbReference type="KEGG" id="hbh:E4T21_06365"/>
<sequence length="446" mass="48940">MSESRDSSHSSPHSPSYCASYCSSYYAATIHQASDYPQLEGDQRVDVAIIGGGFTGVNIAIELAERGFQVAVVEANKIGWGASGRNGGQVTGSLSGQDAMLKQLGKRLGQENAEDFVWNLRWRGHRIIRQRVDKYAIPCDLKFGHLQAAYKPSHINELRRDYEASQQHEIGQHVEWLDAPATANVIGTSLYHGAIRNNFNMHLHPLNLCLGEARAAASLGVKLFEHSPVLDILHGDTPAVVTAKGRVIADSVVLAGNAYHRLERKALQGKLFPAALGIVTTAPLTEAQQASVNPEDLAVYDTRFVLDYYRLTADGRLLFGGGANYSGKPSADIGAELRPRLEHTFPQLKGMALDFQWQGMAGIVINRIPQLGKLSPNVFYAQGYSGHGIATSHIVSEIMANAVSGQLKEFDLFANMHHWRIPVSERIGNGLLSAGMWYYQLREKLR</sequence>
<dbReference type="RefSeq" id="WP_149284214.1">
    <property type="nucleotide sequence ID" value="NZ_CP038437.2"/>
</dbReference>
<dbReference type="OrthoDB" id="311718at2"/>
<dbReference type="PANTHER" id="PTHR13847:SF249">
    <property type="entry name" value="OXIDOREDUCTASE-RELATED"/>
    <property type="match status" value="1"/>
</dbReference>
<dbReference type="AlphaFoldDB" id="A0A5C1NEA1"/>
<dbReference type="SUPFAM" id="SSF51905">
    <property type="entry name" value="FAD/NAD(P)-binding domain"/>
    <property type="match status" value="1"/>
</dbReference>
<dbReference type="GO" id="GO:0005737">
    <property type="term" value="C:cytoplasm"/>
    <property type="evidence" value="ECO:0007669"/>
    <property type="project" value="TreeGrafter"/>
</dbReference>
<evidence type="ECO:0000313" key="3">
    <source>
        <dbReference type="EMBL" id="QEM81200.1"/>
    </source>
</evidence>
<dbReference type="Pfam" id="PF01266">
    <property type="entry name" value="DAO"/>
    <property type="match status" value="1"/>
</dbReference>
<dbReference type="GO" id="GO:0016491">
    <property type="term" value="F:oxidoreductase activity"/>
    <property type="evidence" value="ECO:0007669"/>
    <property type="project" value="UniProtKB-KW"/>
</dbReference>
<accession>A0A5C1NEA1</accession>